<evidence type="ECO:0000256" key="6">
    <source>
        <dbReference type="PROSITE-ProRule" id="PRU01240"/>
    </source>
</evidence>
<dbReference type="InterPro" id="IPR010259">
    <property type="entry name" value="S8pro/Inhibitor_I9"/>
</dbReference>
<dbReference type="PROSITE" id="PS00138">
    <property type="entry name" value="SUBTILASE_SER"/>
    <property type="match status" value="1"/>
</dbReference>
<evidence type="ECO:0000259" key="9">
    <source>
        <dbReference type="Pfam" id="PF05922"/>
    </source>
</evidence>
<dbReference type="GO" id="GO:0006508">
    <property type="term" value="P:proteolysis"/>
    <property type="evidence" value="ECO:0007669"/>
    <property type="project" value="UniProtKB-KW"/>
</dbReference>
<feature type="domain" description="Inhibitor I9" evidence="9">
    <location>
        <begin position="90"/>
        <end position="148"/>
    </location>
</feature>
<feature type="active site" description="Charge relay system" evidence="5 6">
    <location>
        <position position="187"/>
    </location>
</feature>
<dbReference type="InterPro" id="IPR000209">
    <property type="entry name" value="Peptidase_S8/S53_dom"/>
</dbReference>
<evidence type="ECO:0008006" key="13">
    <source>
        <dbReference type="Google" id="ProtNLM"/>
    </source>
</evidence>
<feature type="active site" description="Charge relay system" evidence="5 6">
    <location>
        <position position="584"/>
    </location>
</feature>
<dbReference type="PANTHER" id="PTHR10795">
    <property type="entry name" value="PROPROTEIN CONVERTASE SUBTILISIN/KEXIN"/>
    <property type="match status" value="1"/>
</dbReference>
<dbReference type="InterPro" id="IPR045051">
    <property type="entry name" value="SBT"/>
</dbReference>
<dbReference type="SUPFAM" id="SSF52025">
    <property type="entry name" value="PA domain"/>
    <property type="match status" value="1"/>
</dbReference>
<keyword evidence="2 6" id="KW-0645">Protease</keyword>
<evidence type="ECO:0000256" key="2">
    <source>
        <dbReference type="ARBA" id="ARBA00022670"/>
    </source>
</evidence>
<evidence type="ECO:0000256" key="1">
    <source>
        <dbReference type="ARBA" id="ARBA00011073"/>
    </source>
</evidence>
<dbReference type="Pfam" id="PF05922">
    <property type="entry name" value="Inhibitor_I9"/>
    <property type="match status" value="1"/>
</dbReference>
<comment type="caution">
    <text evidence="11">The sequence shown here is derived from an EMBL/GenBank/DDBJ whole genome shotgun (WGS) entry which is preliminary data.</text>
</comment>
<dbReference type="Gene3D" id="3.40.50.200">
    <property type="entry name" value="Peptidase S8/S53 domain"/>
    <property type="match status" value="1"/>
</dbReference>
<dbReference type="InterPro" id="IPR046450">
    <property type="entry name" value="PA_dom_sf"/>
</dbReference>
<dbReference type="RefSeq" id="WP_132514184.1">
    <property type="nucleotide sequence ID" value="NZ_SMKP01000102.1"/>
</dbReference>
<evidence type="ECO:0000256" key="4">
    <source>
        <dbReference type="ARBA" id="ARBA00022825"/>
    </source>
</evidence>
<dbReference type="GO" id="GO:0004252">
    <property type="term" value="F:serine-type endopeptidase activity"/>
    <property type="evidence" value="ECO:0007669"/>
    <property type="project" value="UniProtKB-UniRule"/>
</dbReference>
<dbReference type="Pfam" id="PF02225">
    <property type="entry name" value="PA"/>
    <property type="match status" value="1"/>
</dbReference>
<proteinExistence type="inferred from homology"/>
<protein>
    <recommendedName>
        <fullName evidence="13">Serine protease</fullName>
    </recommendedName>
</protein>
<name>A0A4R4WLN9_9ACTN</name>
<keyword evidence="4 6" id="KW-0720">Serine protease</keyword>
<evidence type="ECO:0000313" key="12">
    <source>
        <dbReference type="Proteomes" id="UP000294543"/>
    </source>
</evidence>
<dbReference type="Pfam" id="PF00082">
    <property type="entry name" value="Peptidase_S8"/>
    <property type="match status" value="1"/>
</dbReference>
<feature type="domain" description="PA" evidence="8">
    <location>
        <begin position="432"/>
        <end position="503"/>
    </location>
</feature>
<dbReference type="Pfam" id="PF17766">
    <property type="entry name" value="fn3_6"/>
    <property type="match status" value="1"/>
</dbReference>
<dbReference type="CDD" id="cd02120">
    <property type="entry name" value="PA_subtilisin_like"/>
    <property type="match status" value="1"/>
</dbReference>
<sequence>MLPQKRLLKRLSARRLGIAVGLSVAAPLFALPVSADVRAGAEHSVLSVVQFAGAPLATYSGGVAGIAATKPKGRAKVDIKSRDSRLYREHLRALRSTALREAGVADSRVVAEYSVTFNGVAARLTPAEVLRLRKTPGVVDVYKNRVYTWQTSNTPRFLGMSGPDGVWARDLGGQAKAGEGVIIGVIDGGFWPENPSFAPLPEPRPDADIIARKWSGSCVRGEHEPVTCNNKVIGARWYNTSGFGDPAKGEFLSPRDRAGHGSHTASTAAGVPVEAAIAGAAAGEVSGMAPAARLAIYKTVWQVAPGVGSGGTSDLLKAVDDAVADGVDVINFSIGDGLDERDPTDVAFLNAAAAGVFVAAAAGNSGPGAGTLDNAQAWVTTVGAGTHDVRYAKTLELGNDATYEGVGLGAALPARSLVDAAATPAQGVEPARAALCHAGSLDPGKVAGKIVLCRRGENARVEKSATVERAGGVGMILFNTAPSESLNTEYHSVPTVHIDSVAGGAVKSYISETGENATAALSALMGRSQRAPGVASFSSVGPSASSRGDLLKPDILAPGVDIVAAVPPLSNPANSSYGLKSGTSMASPHIAGLAALLMQKNVGWSPMAVKSAVMTTAHQTDKEDQPIRRLSDGDGATPFDMGAGHVRPDAMFGPGLVYDSGLADWHRYSCGLGVDLRLDDGSSACQAYGTIDPSDLNYPSIAIGDFVGQQTVTRTVTNTTDQQSVYTATVKAPPGVSMSVSPATLTVPARGTASYRVKFTATTPMMDTYAFGSLMWSDQAGHRVRSPIAIKPLRLRKPDSVTGTGASGSQAIEVTAGYRGTLRAEPLGLAAPAITTSHLVGTYNGGFDPRNPPSSPAIAKTTVTAPPGTKVVRFALYDEYPAGTDLDLYVVRDGAFLGASQGLTSDEEVILRGGGTFDVYVMQWGLPSGNNETDVRLHSYEVTQSTGNLSVHPALKQVTPGEVVTVTASWTSVPPRSHYFGAVEYFAGETSSGVTTLEVDG</sequence>
<dbReference type="InterPro" id="IPR036852">
    <property type="entry name" value="Peptidase_S8/S53_dom_sf"/>
</dbReference>
<organism evidence="11 12">
    <name type="scientific">Nonomuraea diastatica</name>
    <dbReference type="NCBI Taxonomy" id="1848329"/>
    <lineage>
        <taxon>Bacteria</taxon>
        <taxon>Bacillati</taxon>
        <taxon>Actinomycetota</taxon>
        <taxon>Actinomycetes</taxon>
        <taxon>Streptosporangiales</taxon>
        <taxon>Streptosporangiaceae</taxon>
        <taxon>Nonomuraea</taxon>
    </lineage>
</organism>
<dbReference type="InterPro" id="IPR041469">
    <property type="entry name" value="Subtilisin-like_FN3"/>
</dbReference>
<accession>A0A4R4WLN9</accession>
<evidence type="ECO:0000256" key="3">
    <source>
        <dbReference type="ARBA" id="ARBA00022801"/>
    </source>
</evidence>
<evidence type="ECO:0000256" key="5">
    <source>
        <dbReference type="PIRSR" id="PIRSR615500-1"/>
    </source>
</evidence>
<keyword evidence="12" id="KW-1185">Reference proteome</keyword>
<dbReference type="Gene3D" id="3.50.30.30">
    <property type="match status" value="1"/>
</dbReference>
<dbReference type="Gene3D" id="3.30.70.80">
    <property type="entry name" value="Peptidase S8 propeptide/proteinase inhibitor I9"/>
    <property type="match status" value="1"/>
</dbReference>
<feature type="active site" description="Charge relay system" evidence="5 6">
    <location>
        <position position="260"/>
    </location>
</feature>
<gene>
    <name evidence="11" type="ORF">E1294_30710</name>
</gene>
<dbReference type="AlphaFoldDB" id="A0A4R4WLN9"/>
<dbReference type="OrthoDB" id="614750at2"/>
<dbReference type="Gene3D" id="2.60.40.2310">
    <property type="match status" value="1"/>
</dbReference>
<dbReference type="InterPro" id="IPR023828">
    <property type="entry name" value="Peptidase_S8_Ser-AS"/>
</dbReference>
<feature type="domain" description="Subtilisin-like protease fibronectin type-III" evidence="10">
    <location>
        <begin position="695"/>
        <end position="790"/>
    </location>
</feature>
<dbReference type="InterPro" id="IPR037045">
    <property type="entry name" value="S8pro/Inhibitor_I9_sf"/>
</dbReference>
<evidence type="ECO:0000259" key="10">
    <source>
        <dbReference type="Pfam" id="PF17766"/>
    </source>
</evidence>
<comment type="similarity">
    <text evidence="1 6">Belongs to the peptidase S8 family.</text>
</comment>
<dbReference type="InterPro" id="IPR003137">
    <property type="entry name" value="PA_domain"/>
</dbReference>
<dbReference type="InterPro" id="IPR015500">
    <property type="entry name" value="Peptidase_S8_subtilisin-rel"/>
</dbReference>
<dbReference type="SUPFAM" id="SSF52743">
    <property type="entry name" value="Subtilisin-like"/>
    <property type="match status" value="1"/>
</dbReference>
<keyword evidence="3 6" id="KW-0378">Hydrolase</keyword>
<feature type="domain" description="Peptidase S8/S53" evidence="7">
    <location>
        <begin position="178"/>
        <end position="623"/>
    </location>
</feature>
<evidence type="ECO:0000259" key="7">
    <source>
        <dbReference type="Pfam" id="PF00082"/>
    </source>
</evidence>
<dbReference type="Proteomes" id="UP000294543">
    <property type="component" value="Unassembled WGS sequence"/>
</dbReference>
<evidence type="ECO:0000259" key="8">
    <source>
        <dbReference type="Pfam" id="PF02225"/>
    </source>
</evidence>
<dbReference type="PROSITE" id="PS51892">
    <property type="entry name" value="SUBTILASE"/>
    <property type="match status" value="1"/>
</dbReference>
<evidence type="ECO:0000313" key="11">
    <source>
        <dbReference type="EMBL" id="TDD16605.1"/>
    </source>
</evidence>
<dbReference type="PRINTS" id="PR00723">
    <property type="entry name" value="SUBTILISIN"/>
</dbReference>
<dbReference type="EMBL" id="SMKP01000102">
    <property type="protein sequence ID" value="TDD16605.1"/>
    <property type="molecule type" value="Genomic_DNA"/>
</dbReference>
<reference evidence="11 12" key="1">
    <citation type="submission" date="2019-03" db="EMBL/GenBank/DDBJ databases">
        <title>Draft genome sequences of novel Actinobacteria.</title>
        <authorList>
            <person name="Sahin N."/>
            <person name="Ay H."/>
            <person name="Saygin H."/>
        </authorList>
    </citation>
    <scope>NUCLEOTIDE SEQUENCE [LARGE SCALE GENOMIC DNA]</scope>
    <source>
        <strain evidence="11 12">KC712</strain>
    </source>
</reference>